<comment type="caution">
    <text evidence="1">The sequence shown here is derived from an EMBL/GenBank/DDBJ whole genome shotgun (WGS) entry which is preliminary data.</text>
</comment>
<dbReference type="InterPro" id="IPR001387">
    <property type="entry name" value="Cro/C1-type_HTH"/>
</dbReference>
<dbReference type="EMBL" id="JAHLQN010000001">
    <property type="protein sequence ID" value="MBU5626514.1"/>
    <property type="molecule type" value="Genomic_DNA"/>
</dbReference>
<evidence type="ECO:0008006" key="3">
    <source>
        <dbReference type="Google" id="ProtNLM"/>
    </source>
</evidence>
<dbReference type="CDD" id="cd00093">
    <property type="entry name" value="HTH_XRE"/>
    <property type="match status" value="1"/>
</dbReference>
<dbReference type="Proteomes" id="UP000787672">
    <property type="component" value="Unassembled WGS sequence"/>
</dbReference>
<accession>A0ABS6FB27</accession>
<gene>
    <name evidence="1" type="ORF">KQI82_06220</name>
</gene>
<sequence>MYPNLLGQKAIHKLTEEDMAKIIGVSRTAYQSKARSGRFTPQECRAYCQYFGKKFEYLFAADGDEFAS</sequence>
<keyword evidence="2" id="KW-1185">Reference proteome</keyword>
<proteinExistence type="predicted"/>
<reference evidence="1 2" key="1">
    <citation type="submission" date="2021-06" db="EMBL/GenBank/DDBJ databases">
        <authorList>
            <person name="Sun Q."/>
            <person name="Li D."/>
        </authorList>
    </citation>
    <scope>NUCLEOTIDE SEQUENCE [LARGE SCALE GENOMIC DNA]</scope>
    <source>
        <strain evidence="1 2">MSJ-2</strain>
    </source>
</reference>
<organism evidence="1 2">
    <name type="scientific">Dysosmobacter acutus</name>
    <dbReference type="NCBI Taxonomy" id="2841504"/>
    <lineage>
        <taxon>Bacteria</taxon>
        <taxon>Bacillati</taxon>
        <taxon>Bacillota</taxon>
        <taxon>Clostridia</taxon>
        <taxon>Eubacteriales</taxon>
        <taxon>Oscillospiraceae</taxon>
        <taxon>Dysosmobacter</taxon>
    </lineage>
</organism>
<dbReference type="RefSeq" id="WP_216631995.1">
    <property type="nucleotide sequence ID" value="NZ_JAHLQN010000001.1"/>
</dbReference>
<evidence type="ECO:0000313" key="2">
    <source>
        <dbReference type="Proteomes" id="UP000787672"/>
    </source>
</evidence>
<name>A0ABS6FB27_9FIRM</name>
<evidence type="ECO:0000313" key="1">
    <source>
        <dbReference type="EMBL" id="MBU5626514.1"/>
    </source>
</evidence>
<protein>
    <recommendedName>
        <fullName evidence="3">XRE family transcriptional regulator</fullName>
    </recommendedName>
</protein>